<dbReference type="Gene3D" id="3.30.750.24">
    <property type="entry name" value="STAS domain"/>
    <property type="match status" value="1"/>
</dbReference>
<keyword evidence="2 6" id="KW-0812">Transmembrane</keyword>
<dbReference type="InterPro" id="IPR001902">
    <property type="entry name" value="SLC26A/SulP_fam"/>
</dbReference>
<reference evidence="10" key="2">
    <citation type="submission" date="2023-07" db="EMBL/GenBank/DDBJ databases">
        <title>Yangia mangrovi SAOS 153D genome.</title>
        <authorList>
            <person name="Verma A."/>
            <person name="Pal Y."/>
            <person name="Sundharam S."/>
            <person name="Bisht B."/>
            <person name="Srinivasan K."/>
        </authorList>
    </citation>
    <scope>NUCLEOTIDE SEQUENCE [LARGE SCALE GENOMIC DNA]</scope>
    <source>
        <strain evidence="10">SAOS 153D</strain>
    </source>
</reference>
<feature type="transmembrane region" description="Helical" evidence="6">
    <location>
        <begin position="60"/>
        <end position="81"/>
    </location>
</feature>
<dbReference type="SUPFAM" id="SSF52091">
    <property type="entry name" value="SpoIIaa-like"/>
    <property type="match status" value="1"/>
</dbReference>
<dbReference type="EMBL" id="NTHN01000040">
    <property type="protein sequence ID" value="PBD20483.1"/>
    <property type="molecule type" value="Genomic_DNA"/>
</dbReference>
<comment type="caution">
    <text evidence="9">The sequence shown here is derived from an EMBL/GenBank/DDBJ whole genome shotgun (WGS) entry which is preliminary data.</text>
</comment>
<dbReference type="PROSITE" id="PS50801">
    <property type="entry name" value="STAS"/>
    <property type="match status" value="1"/>
</dbReference>
<comment type="subcellular location">
    <subcellularLocation>
        <location evidence="1">Membrane</location>
        <topology evidence="1">Multi-pass membrane protein</topology>
    </subcellularLocation>
</comment>
<dbReference type="InterPro" id="IPR002645">
    <property type="entry name" value="STAS_dom"/>
</dbReference>
<reference evidence="8" key="3">
    <citation type="submission" date="2024-05" db="EMBL/GenBank/DDBJ databases">
        <title>Yangia mangrovi SAOS 153D genome.</title>
        <authorList>
            <person name="Verma A."/>
            <person name="Pal Y."/>
            <person name="Sundharam S."/>
            <person name="Bisht B."/>
            <person name="Srinivasan K."/>
        </authorList>
    </citation>
    <scope>NUCLEOTIDE SEQUENCE</scope>
    <source>
        <strain evidence="8">SAOS 153D</strain>
    </source>
</reference>
<protein>
    <submittedName>
        <fullName evidence="9">Sodium-independent anion transporter</fullName>
    </submittedName>
    <submittedName>
        <fullName evidence="8">SulP family inorganic anion transporter</fullName>
    </submittedName>
</protein>
<evidence type="ECO:0000259" key="7">
    <source>
        <dbReference type="PROSITE" id="PS50801"/>
    </source>
</evidence>
<proteinExistence type="predicted"/>
<feature type="transmembrane region" description="Helical" evidence="6">
    <location>
        <begin position="87"/>
        <end position="104"/>
    </location>
</feature>
<feature type="region of interest" description="Disordered" evidence="5">
    <location>
        <begin position="1"/>
        <end position="26"/>
    </location>
</feature>
<dbReference type="InterPro" id="IPR036513">
    <property type="entry name" value="STAS_dom_sf"/>
</dbReference>
<evidence type="ECO:0000256" key="1">
    <source>
        <dbReference type="ARBA" id="ARBA00004141"/>
    </source>
</evidence>
<evidence type="ECO:0000313" key="8">
    <source>
        <dbReference type="EMBL" id="MCT4372411.1"/>
    </source>
</evidence>
<sequence length="619" mass="66189">MEHWYATGSTIDSASAAEAGESAPTPKQQLRRFLRHLRHDLTTRPDWIPLVSGATLRADLLAGLTGASLVLPQGVAFAAIAGLPPEYGFYASIIPTIIAALLGSSWHAVSGATTALSALVFGALSGTFVPGSSEFIAAAISMAFLVGLFQLLLGLLRLGTLVDFVSHSVMTGFVTGAALLIATSQISHLLNLELPRPDEPLAFVSGLVQHIGETDLASLGVGLSAITVGLLVKRFAPRLPHYLIALLVATLVSAGLTYEGAALDTVGAIDSVLPVFVVPDFSPELLREIVSGSLAVAFVGLLEAVSIARAMAAKSGQMLDGNREFIGQGASNLVGAFFQAYPCSASFTRSAVNYESGARTPLAAIFSAVLLVAILLLVAPLFSYVPIAGLAGVILLVAWRLVNFKELRHIFSSSFAETLIAGVTFLCTVFISLEAAIYAGVILSLVLFLMRIAQPVIAVVAPDPKAPSRHLRSARIFDLEECPQLMVTAMHGPLYFGTVEATRRDFHRFRTERPSQKHILFMTPSSSEVDLPAAELLLEEARRRREQGGSLHLKIGSLRALNKLARFRVVRALGREYIHLSKRDAIAQIVPTLDPDVCANCTARIFRECEGQPKPEDRD</sequence>
<keyword evidence="10" id="KW-1185">Reference proteome</keyword>
<dbReference type="GO" id="GO:0016020">
    <property type="term" value="C:membrane"/>
    <property type="evidence" value="ECO:0007669"/>
    <property type="project" value="UniProtKB-SubCell"/>
</dbReference>
<evidence type="ECO:0000256" key="6">
    <source>
        <dbReference type="SAM" id="Phobius"/>
    </source>
</evidence>
<feature type="transmembrane region" description="Helical" evidence="6">
    <location>
        <begin position="135"/>
        <end position="156"/>
    </location>
</feature>
<evidence type="ECO:0000256" key="3">
    <source>
        <dbReference type="ARBA" id="ARBA00022989"/>
    </source>
</evidence>
<feature type="transmembrane region" description="Helical" evidence="6">
    <location>
        <begin position="111"/>
        <end position="129"/>
    </location>
</feature>
<dbReference type="RefSeq" id="WP_095881036.1">
    <property type="nucleotide sequence ID" value="NZ_NTHN02000045.1"/>
</dbReference>
<feature type="transmembrane region" description="Helical" evidence="6">
    <location>
        <begin position="239"/>
        <end position="258"/>
    </location>
</feature>
<dbReference type="Proteomes" id="UP000217448">
    <property type="component" value="Unassembled WGS sequence"/>
</dbReference>
<evidence type="ECO:0000313" key="9">
    <source>
        <dbReference type="EMBL" id="PBD20483.1"/>
    </source>
</evidence>
<gene>
    <name evidence="8" type="ORF">CLG85_019685</name>
    <name evidence="9" type="ORF">CLG85_03640</name>
</gene>
<dbReference type="CDD" id="cd07042">
    <property type="entry name" value="STAS_SulP_like_sulfate_transporter"/>
    <property type="match status" value="1"/>
</dbReference>
<evidence type="ECO:0000313" key="10">
    <source>
        <dbReference type="Proteomes" id="UP000217448"/>
    </source>
</evidence>
<feature type="transmembrane region" description="Helical" evidence="6">
    <location>
        <begin position="360"/>
        <end position="378"/>
    </location>
</feature>
<evidence type="ECO:0000256" key="4">
    <source>
        <dbReference type="ARBA" id="ARBA00023136"/>
    </source>
</evidence>
<keyword evidence="3 6" id="KW-1133">Transmembrane helix</keyword>
<organism evidence="9">
    <name type="scientific">Alloyangia mangrovi</name>
    <dbReference type="NCBI Taxonomy" id="1779329"/>
    <lineage>
        <taxon>Bacteria</taxon>
        <taxon>Pseudomonadati</taxon>
        <taxon>Pseudomonadota</taxon>
        <taxon>Alphaproteobacteria</taxon>
        <taxon>Rhodobacterales</taxon>
        <taxon>Roseobacteraceae</taxon>
        <taxon>Alloyangia</taxon>
    </lineage>
</organism>
<feature type="transmembrane region" description="Helical" evidence="6">
    <location>
        <begin position="289"/>
        <end position="308"/>
    </location>
</feature>
<keyword evidence="4 6" id="KW-0472">Membrane</keyword>
<feature type="domain" description="STAS" evidence="7">
    <location>
        <begin position="475"/>
        <end position="589"/>
    </location>
</feature>
<dbReference type="GO" id="GO:0055085">
    <property type="term" value="P:transmembrane transport"/>
    <property type="evidence" value="ECO:0007669"/>
    <property type="project" value="InterPro"/>
</dbReference>
<feature type="compositionally biased region" description="Low complexity" evidence="5">
    <location>
        <begin position="13"/>
        <end position="23"/>
    </location>
</feature>
<evidence type="ECO:0000256" key="5">
    <source>
        <dbReference type="SAM" id="MobiDB-lite"/>
    </source>
</evidence>
<dbReference type="EMBL" id="NTHN02000045">
    <property type="protein sequence ID" value="MCT4372411.1"/>
    <property type="molecule type" value="Genomic_DNA"/>
</dbReference>
<accession>A0A2A3JZ79</accession>
<name>A0A2A3JZ79_9RHOB</name>
<dbReference type="AlphaFoldDB" id="A0A2A3JZ79"/>
<feature type="transmembrane region" description="Helical" evidence="6">
    <location>
        <begin position="168"/>
        <end position="190"/>
    </location>
</feature>
<dbReference type="PANTHER" id="PTHR11814">
    <property type="entry name" value="SULFATE TRANSPORTER"/>
    <property type="match status" value="1"/>
</dbReference>
<feature type="transmembrane region" description="Helical" evidence="6">
    <location>
        <begin position="210"/>
        <end position="232"/>
    </location>
</feature>
<dbReference type="Pfam" id="PF00916">
    <property type="entry name" value="Sulfate_transp"/>
    <property type="match status" value="1"/>
</dbReference>
<dbReference type="InterPro" id="IPR011547">
    <property type="entry name" value="SLC26A/SulP_dom"/>
</dbReference>
<dbReference type="OrthoDB" id="9769739at2"/>
<feature type="transmembrane region" description="Helical" evidence="6">
    <location>
        <begin position="384"/>
        <end position="402"/>
    </location>
</feature>
<reference evidence="9" key="1">
    <citation type="submission" date="2017-09" db="EMBL/GenBank/DDBJ databases">
        <title>Yangia sp. SAOS 153D whole genome sequencing.</title>
        <authorList>
            <person name="Verma A."/>
            <person name="Krishnamurthi S."/>
        </authorList>
    </citation>
    <scope>NUCLEOTIDE SEQUENCE [LARGE SCALE GENOMIC DNA]</scope>
    <source>
        <strain evidence="9">SAOS 153D</strain>
    </source>
</reference>
<evidence type="ECO:0000256" key="2">
    <source>
        <dbReference type="ARBA" id="ARBA00022692"/>
    </source>
</evidence>